<sequence>MSCQSAPGYNQRWSVGSMVWPPPSIRSQVTAMADPAADDGGA</sequence>
<proteinExistence type="predicted"/>
<dbReference type="EMBL" id="CATNWA010015283">
    <property type="protein sequence ID" value="CAI9581560.1"/>
    <property type="molecule type" value="Genomic_DNA"/>
</dbReference>
<evidence type="ECO:0000313" key="1">
    <source>
        <dbReference type="EMBL" id="CAI9581560.1"/>
    </source>
</evidence>
<reference evidence="1" key="1">
    <citation type="submission" date="2023-05" db="EMBL/GenBank/DDBJ databases">
        <authorList>
            <person name="Stuckert A."/>
        </authorList>
    </citation>
    <scope>NUCLEOTIDE SEQUENCE</scope>
</reference>
<comment type="caution">
    <text evidence="1">The sequence shown here is derived from an EMBL/GenBank/DDBJ whole genome shotgun (WGS) entry which is preliminary data.</text>
</comment>
<gene>
    <name evidence="1" type="ORF">SPARVUS_LOCUS9498426</name>
</gene>
<protein>
    <submittedName>
        <fullName evidence="1">Uncharacterized protein</fullName>
    </submittedName>
</protein>
<organism evidence="1 2">
    <name type="scientific">Staurois parvus</name>
    <dbReference type="NCBI Taxonomy" id="386267"/>
    <lineage>
        <taxon>Eukaryota</taxon>
        <taxon>Metazoa</taxon>
        <taxon>Chordata</taxon>
        <taxon>Craniata</taxon>
        <taxon>Vertebrata</taxon>
        <taxon>Euteleostomi</taxon>
        <taxon>Amphibia</taxon>
        <taxon>Batrachia</taxon>
        <taxon>Anura</taxon>
        <taxon>Neobatrachia</taxon>
        <taxon>Ranoidea</taxon>
        <taxon>Ranidae</taxon>
        <taxon>Staurois</taxon>
    </lineage>
</organism>
<name>A0ABN9E9I5_9NEOB</name>
<accession>A0ABN9E9I5</accession>
<evidence type="ECO:0000313" key="2">
    <source>
        <dbReference type="Proteomes" id="UP001162483"/>
    </source>
</evidence>
<dbReference type="Proteomes" id="UP001162483">
    <property type="component" value="Unassembled WGS sequence"/>
</dbReference>
<keyword evidence="2" id="KW-1185">Reference proteome</keyword>